<name>A0ABT8AG88_9PROT</name>
<dbReference type="RefSeq" id="WP_290320666.1">
    <property type="nucleotide sequence ID" value="NZ_JAUFPN010000288.1"/>
</dbReference>
<proteinExistence type="predicted"/>
<protein>
    <recommendedName>
        <fullName evidence="3">Thiamine biosynthesis protein ThiF</fullName>
    </recommendedName>
</protein>
<dbReference type="SUPFAM" id="SSF69572">
    <property type="entry name" value="Activating enzymes of the ubiquitin-like proteins"/>
    <property type="match status" value="1"/>
</dbReference>
<evidence type="ECO:0000313" key="1">
    <source>
        <dbReference type="EMBL" id="MDN3568556.1"/>
    </source>
</evidence>
<evidence type="ECO:0000313" key="2">
    <source>
        <dbReference type="Proteomes" id="UP001529369"/>
    </source>
</evidence>
<gene>
    <name evidence="1" type="ORF">QWZ14_29620</name>
</gene>
<keyword evidence="2" id="KW-1185">Reference proteome</keyword>
<evidence type="ECO:0008006" key="3">
    <source>
        <dbReference type="Google" id="ProtNLM"/>
    </source>
</evidence>
<dbReference type="InterPro" id="IPR035985">
    <property type="entry name" value="Ubiquitin-activating_enz"/>
</dbReference>
<dbReference type="Proteomes" id="UP001529369">
    <property type="component" value="Unassembled WGS sequence"/>
</dbReference>
<organism evidence="1 2">
    <name type="scientific">Paeniroseomonas aquatica</name>
    <dbReference type="NCBI Taxonomy" id="373043"/>
    <lineage>
        <taxon>Bacteria</taxon>
        <taxon>Pseudomonadati</taxon>
        <taxon>Pseudomonadota</taxon>
        <taxon>Alphaproteobacteria</taxon>
        <taxon>Acetobacterales</taxon>
        <taxon>Acetobacteraceae</taxon>
        <taxon>Paeniroseomonas</taxon>
    </lineage>
</organism>
<comment type="caution">
    <text evidence="1">The sequence shown here is derived from an EMBL/GenBank/DDBJ whole genome shotgun (WGS) entry which is preliminary data.</text>
</comment>
<dbReference type="Gene3D" id="3.40.50.720">
    <property type="entry name" value="NAD(P)-binding Rossmann-like Domain"/>
    <property type="match status" value="1"/>
</dbReference>
<sequence>MTNFVPAETLHRLVKHAIDSGAAESIAEAEALFKGYRLHLEMSAEAAADPVQQASLLTAVALGRRVFLGGVTVSGSLGTGLTVPLPFGKTLADAVQALGGLLRGKADGAPTVIIGGGPIQRRDGFCIRTAAAGWRGGILPGHADLGPGAGPVMPLAGMLAAALAINEVYLFLNGGAPATGRRSVGLSLWRPGPEVDWLAPDDCEPTLTYLPSRLWLIGLGHLGQAYLWALALLPFAKPENVALVLQDIDVISPSTESTSILSDATLIGQKKTRAIAAWAEARGFHTAIHERLFDASFRRQADEPAVALCGLDNAAGRRALDQVGFDFIVEVGLGRGHRDFRTMRLHVLPGSRSAAEIWKVAPAAETVEDRPAYSRLLVEGALDRCGMTLLAGKAVGAPFVGAVAATLAVSEVLRLLHGGPIHRLLDIDLLSLEQRVASGHPGDFGRINPGFALAKCNRPV</sequence>
<dbReference type="EMBL" id="JAUFPN010000288">
    <property type="protein sequence ID" value="MDN3568556.1"/>
    <property type="molecule type" value="Genomic_DNA"/>
</dbReference>
<accession>A0ABT8AG88</accession>
<reference evidence="2" key="1">
    <citation type="journal article" date="2019" name="Int. J. Syst. Evol. Microbiol.">
        <title>The Global Catalogue of Microorganisms (GCM) 10K type strain sequencing project: providing services to taxonomists for standard genome sequencing and annotation.</title>
        <authorList>
            <consortium name="The Broad Institute Genomics Platform"/>
            <consortium name="The Broad Institute Genome Sequencing Center for Infectious Disease"/>
            <person name="Wu L."/>
            <person name="Ma J."/>
        </authorList>
    </citation>
    <scope>NUCLEOTIDE SEQUENCE [LARGE SCALE GENOMIC DNA]</scope>
    <source>
        <strain evidence="2">CECT 7131</strain>
    </source>
</reference>